<dbReference type="EMBL" id="JADNRY010000058">
    <property type="protein sequence ID" value="KAF9068731.1"/>
    <property type="molecule type" value="Genomic_DNA"/>
</dbReference>
<organism evidence="3 4">
    <name type="scientific">Rhodocollybia butyracea</name>
    <dbReference type="NCBI Taxonomy" id="206335"/>
    <lineage>
        <taxon>Eukaryota</taxon>
        <taxon>Fungi</taxon>
        <taxon>Dikarya</taxon>
        <taxon>Basidiomycota</taxon>
        <taxon>Agaricomycotina</taxon>
        <taxon>Agaricomycetes</taxon>
        <taxon>Agaricomycetidae</taxon>
        <taxon>Agaricales</taxon>
        <taxon>Marasmiineae</taxon>
        <taxon>Omphalotaceae</taxon>
        <taxon>Rhodocollybia</taxon>
    </lineage>
</organism>
<keyword evidence="2" id="KW-0732">Signal</keyword>
<feature type="signal peptide" evidence="2">
    <location>
        <begin position="1"/>
        <end position="24"/>
    </location>
</feature>
<gene>
    <name evidence="3" type="ORF">BDP27DRAFT_1363956</name>
</gene>
<evidence type="ECO:0000313" key="4">
    <source>
        <dbReference type="Proteomes" id="UP000772434"/>
    </source>
</evidence>
<dbReference type="Proteomes" id="UP000772434">
    <property type="component" value="Unassembled WGS sequence"/>
</dbReference>
<feature type="compositionally biased region" description="Low complexity" evidence="1">
    <location>
        <begin position="70"/>
        <end position="85"/>
    </location>
</feature>
<evidence type="ECO:0000256" key="1">
    <source>
        <dbReference type="SAM" id="MobiDB-lite"/>
    </source>
</evidence>
<evidence type="ECO:0000313" key="3">
    <source>
        <dbReference type="EMBL" id="KAF9068731.1"/>
    </source>
</evidence>
<dbReference type="OrthoDB" id="3685327at2759"/>
<sequence length="444" mass="48808">MRYTRRRVSSLMLLLSFIAHFTHGAPVSSLASSELENDSDSYMDVYDSTYYSPDFDTSYDHNLEPPDPISGSACSSQSPCGQSSSDLAVRSPAEVTIHRRRVEPRKTGDATALKNTQNPTKEAVHLVQVDKRLKKAKAIAPAAIKTKAVDKVNKYNPKAPGGGMALAGEVVGKVGSVISKIGNIVPGPIGIALKVIGTFLSIFAKFFDGIAEKQRKSAQERGDFTQKVVNQTAEIHKGWLIVTVFKKWEPQPYFPGKKGNHWSVGSTSTHTDLGNYTYNVYAARSGLFYHHGDRGYLNQRSHQTEQWAWKAPEDKLRHIPDNASDVEKRIVVVDGDYPHDVPPVKGRCSLHVDVFENKKGKGARRIVAGLRDDAKNVIGADSGLLPFTLHSQLTDVIILKDPPTEKGKKGKKGKREAGHRLDITLGEKSIKSRPNADGLLFSVF</sequence>
<keyword evidence="4" id="KW-1185">Reference proteome</keyword>
<comment type="caution">
    <text evidence="3">The sequence shown here is derived from an EMBL/GenBank/DDBJ whole genome shotgun (WGS) entry which is preliminary data.</text>
</comment>
<accession>A0A9P5U776</accession>
<protein>
    <submittedName>
        <fullName evidence="3">Uncharacterized protein</fullName>
    </submittedName>
</protein>
<name>A0A9P5U776_9AGAR</name>
<feature type="chain" id="PRO_5040380469" evidence="2">
    <location>
        <begin position="25"/>
        <end position="444"/>
    </location>
</feature>
<proteinExistence type="predicted"/>
<reference evidence="3" key="1">
    <citation type="submission" date="2020-11" db="EMBL/GenBank/DDBJ databases">
        <authorList>
            <consortium name="DOE Joint Genome Institute"/>
            <person name="Ahrendt S."/>
            <person name="Riley R."/>
            <person name="Andreopoulos W."/>
            <person name="Labutti K."/>
            <person name="Pangilinan J."/>
            <person name="Ruiz-Duenas F.J."/>
            <person name="Barrasa J.M."/>
            <person name="Sanchez-Garcia M."/>
            <person name="Camarero S."/>
            <person name="Miyauchi S."/>
            <person name="Serrano A."/>
            <person name="Linde D."/>
            <person name="Babiker R."/>
            <person name="Drula E."/>
            <person name="Ayuso-Fernandez I."/>
            <person name="Pacheco R."/>
            <person name="Padilla G."/>
            <person name="Ferreira P."/>
            <person name="Barriuso J."/>
            <person name="Kellner H."/>
            <person name="Castanera R."/>
            <person name="Alfaro M."/>
            <person name="Ramirez L."/>
            <person name="Pisabarro A.G."/>
            <person name="Kuo A."/>
            <person name="Tritt A."/>
            <person name="Lipzen A."/>
            <person name="He G."/>
            <person name="Yan M."/>
            <person name="Ng V."/>
            <person name="Cullen D."/>
            <person name="Martin F."/>
            <person name="Rosso M.-N."/>
            <person name="Henrissat B."/>
            <person name="Hibbett D."/>
            <person name="Martinez A.T."/>
            <person name="Grigoriev I.V."/>
        </authorList>
    </citation>
    <scope>NUCLEOTIDE SEQUENCE</scope>
    <source>
        <strain evidence="3">AH 40177</strain>
    </source>
</reference>
<feature type="region of interest" description="Disordered" evidence="1">
    <location>
        <begin position="57"/>
        <end position="90"/>
    </location>
</feature>
<dbReference type="AlphaFoldDB" id="A0A9P5U776"/>
<evidence type="ECO:0000256" key="2">
    <source>
        <dbReference type="SAM" id="SignalP"/>
    </source>
</evidence>